<proteinExistence type="predicted"/>
<evidence type="ECO:0000313" key="3">
    <source>
        <dbReference type="EMBL" id="NSL51325.1"/>
    </source>
</evidence>
<dbReference type="InterPro" id="IPR009293">
    <property type="entry name" value="UPF0478"/>
</dbReference>
<keyword evidence="4" id="KW-1185">Reference proteome</keyword>
<dbReference type="PANTHER" id="PTHR40070">
    <property type="entry name" value="UPF0478 PROTEIN YTXG"/>
    <property type="match status" value="1"/>
</dbReference>
<evidence type="ECO:0000256" key="1">
    <source>
        <dbReference type="SAM" id="Coils"/>
    </source>
</evidence>
<evidence type="ECO:0000256" key="2">
    <source>
        <dbReference type="SAM" id="Phobius"/>
    </source>
</evidence>
<reference evidence="3" key="1">
    <citation type="submission" date="2020-06" db="EMBL/GenBank/DDBJ databases">
        <title>A novel thermopfilic bacterium from Erzurum, Turkey.</title>
        <authorList>
            <person name="Adiguzel A."/>
            <person name="Ay H."/>
            <person name="Baltaci M.O."/>
        </authorList>
    </citation>
    <scope>NUCLEOTIDE SEQUENCE</scope>
    <source>
        <strain evidence="3">P2</strain>
    </source>
</reference>
<dbReference type="PANTHER" id="PTHR40070:SF1">
    <property type="entry name" value="UPF0478 PROTEIN YTXG"/>
    <property type="match status" value="1"/>
</dbReference>
<feature type="transmembrane region" description="Helical" evidence="2">
    <location>
        <begin position="6"/>
        <end position="23"/>
    </location>
</feature>
<evidence type="ECO:0000313" key="4">
    <source>
        <dbReference type="Proteomes" id="UP000625804"/>
    </source>
</evidence>
<dbReference type="Pfam" id="PF06103">
    <property type="entry name" value="DUF948"/>
    <property type="match status" value="1"/>
</dbReference>
<keyword evidence="2" id="KW-0812">Transmembrane</keyword>
<comment type="caution">
    <text evidence="3">The sequence shown here is derived from an EMBL/GenBank/DDBJ whole genome shotgun (WGS) entry which is preliminary data.</text>
</comment>
<sequence length="143" mass="16077">MIEVLYFSVALIAVAFTFLVIYVNKMLNSVKRTLDSVSQTLTGLEKQLQGVASETEELLHKTNILMDDLQKKSESINTVVKSFVEVGETVNRLNGSFRKIVDQVDKCAKQKNDAVIETVKWSTAVIDIWKRIKENKSKKIGGV</sequence>
<dbReference type="EMBL" id="JABTTE010000005">
    <property type="protein sequence ID" value="NSL51325.1"/>
    <property type="molecule type" value="Genomic_DNA"/>
</dbReference>
<keyword evidence="2" id="KW-1133">Transmembrane helix</keyword>
<dbReference type="Proteomes" id="UP000625804">
    <property type="component" value="Unassembled WGS sequence"/>
</dbReference>
<keyword evidence="2" id="KW-0472">Membrane</keyword>
<organism evidence="3 4">
    <name type="scientific">Calidifontibacillus erzurumensis</name>
    <dbReference type="NCBI Taxonomy" id="2741433"/>
    <lineage>
        <taxon>Bacteria</taxon>
        <taxon>Bacillati</taxon>
        <taxon>Bacillota</taxon>
        <taxon>Bacilli</taxon>
        <taxon>Bacillales</taxon>
        <taxon>Bacillaceae</taxon>
        <taxon>Calidifontibacillus/Schinkia group</taxon>
        <taxon>Calidifontibacillus</taxon>
    </lineage>
</organism>
<dbReference type="Gene3D" id="1.10.287.950">
    <property type="entry name" value="Methyl-accepting chemotaxis protein"/>
    <property type="match status" value="1"/>
</dbReference>
<dbReference type="RefSeq" id="WP_173730530.1">
    <property type="nucleotide sequence ID" value="NZ_JABTTE010000005.1"/>
</dbReference>
<name>A0A8J8KE19_9BACI</name>
<feature type="coiled-coil region" evidence="1">
    <location>
        <begin position="27"/>
        <end position="72"/>
    </location>
</feature>
<dbReference type="AlphaFoldDB" id="A0A8J8KE19"/>
<dbReference type="SUPFAM" id="SSF58104">
    <property type="entry name" value="Methyl-accepting chemotaxis protein (MCP) signaling domain"/>
    <property type="match status" value="1"/>
</dbReference>
<protein>
    <submittedName>
        <fullName evidence="3">DUF948 domain-containing protein</fullName>
    </submittedName>
</protein>
<accession>A0A8J8KE19</accession>
<gene>
    <name evidence="3" type="ORF">HR057_06010</name>
</gene>
<keyword evidence="1" id="KW-0175">Coiled coil</keyword>